<keyword evidence="1" id="KW-0472">Membrane</keyword>
<gene>
    <name evidence="2" type="ORF">KK060_11180</name>
</gene>
<dbReference type="SUPFAM" id="SSF48371">
    <property type="entry name" value="ARM repeat"/>
    <property type="match status" value="1"/>
</dbReference>
<accession>A0ABS5VQY1</accession>
<dbReference type="InterPro" id="IPR011989">
    <property type="entry name" value="ARM-like"/>
</dbReference>
<name>A0ABS5VQY1_9BACT</name>
<dbReference type="InterPro" id="IPR016024">
    <property type="entry name" value="ARM-type_fold"/>
</dbReference>
<proteinExistence type="predicted"/>
<keyword evidence="1" id="KW-1133">Transmembrane helix</keyword>
<organism evidence="2 3">
    <name type="scientific">Chryseosolibacter indicus</name>
    <dbReference type="NCBI Taxonomy" id="2782351"/>
    <lineage>
        <taxon>Bacteria</taxon>
        <taxon>Pseudomonadati</taxon>
        <taxon>Bacteroidota</taxon>
        <taxon>Cytophagia</taxon>
        <taxon>Cytophagales</taxon>
        <taxon>Chryseotaleaceae</taxon>
        <taxon>Chryseosolibacter</taxon>
    </lineage>
</organism>
<evidence type="ECO:0000256" key="1">
    <source>
        <dbReference type="SAM" id="Phobius"/>
    </source>
</evidence>
<dbReference type="EMBL" id="JAHESD010000021">
    <property type="protein sequence ID" value="MBT1703847.1"/>
    <property type="molecule type" value="Genomic_DNA"/>
</dbReference>
<sequence>MEREKLESLIIDYIDNRLNSTDRRRVEQELVDNAEAYRLYEELKEVIEIMDGASRLEPSEKLKYNFEAMLGEEVKASKKAKTIIFQPMFYRAAAAVALLVLGCGIGFWISEKNEQQQRLLAIENEMKATKLMMMSMLDNSTSASQRMQGVNVALNMNKADDEIVRALVKAMNEDPNSNVRLAALDALSNFSDDAKVRSVLIQSLETQKDPLVQIALIQLMVKMKEKAVIKDLQKMVNDTETMQVVKDEAYSGIMKLS</sequence>
<reference evidence="2 3" key="1">
    <citation type="submission" date="2021-05" db="EMBL/GenBank/DDBJ databases">
        <title>A Polyphasic approach of four new species of the genus Ohtaekwangia: Ohtaekwangia histidinii sp. nov., Ohtaekwangia cretensis sp. nov., Ohtaekwangia indiensis sp. nov., Ohtaekwangia reichenbachii sp. nov. from diverse environment.</title>
        <authorList>
            <person name="Octaviana S."/>
        </authorList>
    </citation>
    <scope>NUCLEOTIDE SEQUENCE [LARGE SCALE GENOMIC DNA]</scope>
    <source>
        <strain evidence="2 3">PWU20</strain>
    </source>
</reference>
<dbReference type="Proteomes" id="UP000772618">
    <property type="component" value="Unassembled WGS sequence"/>
</dbReference>
<keyword evidence="1" id="KW-0812">Transmembrane</keyword>
<dbReference type="Pfam" id="PF13646">
    <property type="entry name" value="HEAT_2"/>
    <property type="match status" value="1"/>
</dbReference>
<feature type="transmembrane region" description="Helical" evidence="1">
    <location>
        <begin position="88"/>
        <end position="109"/>
    </location>
</feature>
<comment type="caution">
    <text evidence="2">The sequence shown here is derived from an EMBL/GenBank/DDBJ whole genome shotgun (WGS) entry which is preliminary data.</text>
</comment>
<dbReference type="RefSeq" id="WP_254153809.1">
    <property type="nucleotide sequence ID" value="NZ_JAHESD010000021.1"/>
</dbReference>
<protein>
    <submittedName>
        <fullName evidence="2">HEAT repeat domain-containing protein</fullName>
    </submittedName>
</protein>
<keyword evidence="3" id="KW-1185">Reference proteome</keyword>
<evidence type="ECO:0000313" key="3">
    <source>
        <dbReference type="Proteomes" id="UP000772618"/>
    </source>
</evidence>
<dbReference type="Gene3D" id="1.25.10.10">
    <property type="entry name" value="Leucine-rich Repeat Variant"/>
    <property type="match status" value="1"/>
</dbReference>
<evidence type="ECO:0000313" key="2">
    <source>
        <dbReference type="EMBL" id="MBT1703847.1"/>
    </source>
</evidence>